<keyword evidence="2" id="KW-0804">Transcription</keyword>
<gene>
    <name evidence="4" type="ORF">D3875_02310</name>
</gene>
<keyword evidence="1" id="KW-0805">Transcription regulation</keyword>
<protein>
    <submittedName>
        <fullName evidence="4">Uncharacterized protein</fullName>
    </submittedName>
</protein>
<dbReference type="AlphaFoldDB" id="A0A418VGF7"/>
<evidence type="ECO:0000256" key="2">
    <source>
        <dbReference type="ARBA" id="ARBA00023163"/>
    </source>
</evidence>
<dbReference type="SUPFAM" id="SSF48508">
    <property type="entry name" value="Nuclear receptor ligand-binding domain"/>
    <property type="match status" value="1"/>
</dbReference>
<evidence type="ECO:0000313" key="5">
    <source>
        <dbReference type="Proteomes" id="UP000286287"/>
    </source>
</evidence>
<name>A0A418VGF7_9DEIO</name>
<dbReference type="RefSeq" id="WP_119760712.1">
    <property type="nucleotide sequence ID" value="NZ_QYUJ01000007.1"/>
</dbReference>
<evidence type="ECO:0000256" key="1">
    <source>
        <dbReference type="ARBA" id="ARBA00023015"/>
    </source>
</evidence>
<comment type="caution">
    <text evidence="4">The sequence shown here is derived from an EMBL/GenBank/DDBJ whole genome shotgun (WGS) entry which is preliminary data.</text>
</comment>
<keyword evidence="5" id="KW-1185">Reference proteome</keyword>
<keyword evidence="3" id="KW-0675">Receptor</keyword>
<dbReference type="Proteomes" id="UP000286287">
    <property type="component" value="Unassembled WGS sequence"/>
</dbReference>
<evidence type="ECO:0000313" key="4">
    <source>
        <dbReference type="EMBL" id="RJF75200.1"/>
    </source>
</evidence>
<dbReference type="OrthoDB" id="73210at2"/>
<accession>A0A418VGF7</accession>
<proteinExistence type="predicted"/>
<sequence>MKGSSEAAPAKAAYMPTLMEAAELPLSLEERVERAMKTIQFLLRERLSTREYALLRACLIVQKPAPEKAAKLVSQAKAQGQLDQVTDELLHYIASAPLN</sequence>
<reference evidence="4 5" key="1">
    <citation type="submission" date="2018-09" db="EMBL/GenBank/DDBJ databases">
        <authorList>
            <person name="Zhu H."/>
        </authorList>
    </citation>
    <scope>NUCLEOTIDE SEQUENCE [LARGE SCALE GENOMIC DNA]</scope>
    <source>
        <strain evidence="4 5">K2S05-167</strain>
    </source>
</reference>
<organism evidence="4 5">
    <name type="scientific">Deinococcus cavernae</name>
    <dbReference type="NCBI Taxonomy" id="2320857"/>
    <lineage>
        <taxon>Bacteria</taxon>
        <taxon>Thermotogati</taxon>
        <taxon>Deinococcota</taxon>
        <taxon>Deinococci</taxon>
        <taxon>Deinococcales</taxon>
        <taxon>Deinococcaceae</taxon>
        <taxon>Deinococcus</taxon>
    </lineage>
</organism>
<dbReference type="EMBL" id="QYUJ01000007">
    <property type="protein sequence ID" value="RJF75200.1"/>
    <property type="molecule type" value="Genomic_DNA"/>
</dbReference>
<evidence type="ECO:0000256" key="3">
    <source>
        <dbReference type="ARBA" id="ARBA00023170"/>
    </source>
</evidence>
<dbReference type="InterPro" id="IPR035500">
    <property type="entry name" value="NHR-like_dom_sf"/>
</dbReference>